<gene>
    <name evidence="2" type="ORF">KPH14_012730</name>
</gene>
<dbReference type="Proteomes" id="UP001258017">
    <property type="component" value="Unassembled WGS sequence"/>
</dbReference>
<keyword evidence="3" id="KW-1185">Reference proteome</keyword>
<evidence type="ECO:0008006" key="4">
    <source>
        <dbReference type="Google" id="ProtNLM"/>
    </source>
</evidence>
<evidence type="ECO:0000313" key="2">
    <source>
        <dbReference type="EMBL" id="KAK2578431.1"/>
    </source>
</evidence>
<accession>A0AAD9VKT5</accession>
<dbReference type="AlphaFoldDB" id="A0AAD9VKT5"/>
<comment type="caution">
    <text evidence="2">The sequence shown here is derived from an EMBL/GenBank/DDBJ whole genome shotgun (WGS) entry which is preliminary data.</text>
</comment>
<sequence length="387" mass="44036">MTDIERFSEVISGKIDQLCSIMSKLNSRIATLESERNINEPSTSTLPEQRVGPVDNLIDQKVDITEDEEESIPSINSRGVNIRNLREHLHFVHDFDGKSTSVEGFIAEIKAVLTTLSAEEKNLFIKLVRTQKIIGEGRSTLDGCDIRTIEEFIETLRLYFGDGKTLSSSRMDRSKCIQGRDTVLMYNKRFTTAQLDVRRAIINDSSLSTMHKRFSLSDEDRHGLTEYICGLNEYIRIAVRACRPESLKKAQSLALDIEREEKLARSAYNQVNRYSVPQINRNHNMNINHNRGIDKAKQPLPLRNPNAQRMQQNSESTRSQIKCFTCGSSQHLSNVCPKRNFQTASLNRAPPNNVKYISQETEKTLEPSLTLESEDTTGISWPTQELL</sequence>
<proteinExistence type="predicted"/>
<feature type="region of interest" description="Disordered" evidence="1">
    <location>
        <begin position="363"/>
        <end position="387"/>
    </location>
</feature>
<name>A0AAD9VKT5_9HYME</name>
<reference evidence="2" key="1">
    <citation type="submission" date="2021-08" db="EMBL/GenBank/DDBJ databases">
        <authorList>
            <person name="Misof B."/>
            <person name="Oliver O."/>
            <person name="Podsiadlowski L."/>
            <person name="Donath A."/>
            <person name="Peters R."/>
            <person name="Mayer C."/>
            <person name="Rust J."/>
            <person name="Gunkel S."/>
            <person name="Lesny P."/>
            <person name="Martin S."/>
            <person name="Oeyen J.P."/>
            <person name="Petersen M."/>
            <person name="Panagiotis P."/>
            <person name="Wilbrandt J."/>
            <person name="Tanja T."/>
        </authorList>
    </citation>
    <scope>NUCLEOTIDE SEQUENCE</scope>
    <source>
        <strain evidence="2">GBR_01_08_01A</strain>
        <tissue evidence="2">Thorax + abdomen</tissue>
    </source>
</reference>
<reference evidence="2" key="2">
    <citation type="journal article" date="2023" name="Commun. Biol.">
        <title>Intrasexual cuticular hydrocarbon dimorphism in a wasp sheds light on hydrocarbon biosynthesis genes in Hymenoptera.</title>
        <authorList>
            <person name="Moris V.C."/>
            <person name="Podsiadlowski L."/>
            <person name="Martin S."/>
            <person name="Oeyen J.P."/>
            <person name="Donath A."/>
            <person name="Petersen M."/>
            <person name="Wilbrandt J."/>
            <person name="Misof B."/>
            <person name="Liedtke D."/>
            <person name="Thamm M."/>
            <person name="Scheiner R."/>
            <person name="Schmitt T."/>
            <person name="Niehuis O."/>
        </authorList>
    </citation>
    <scope>NUCLEOTIDE SEQUENCE</scope>
    <source>
        <strain evidence="2">GBR_01_08_01A</strain>
    </source>
</reference>
<feature type="compositionally biased region" description="Polar residues" evidence="1">
    <location>
        <begin position="376"/>
        <end position="387"/>
    </location>
</feature>
<evidence type="ECO:0000313" key="3">
    <source>
        <dbReference type="Proteomes" id="UP001258017"/>
    </source>
</evidence>
<organism evidence="2 3">
    <name type="scientific">Odynerus spinipes</name>
    <dbReference type="NCBI Taxonomy" id="1348599"/>
    <lineage>
        <taxon>Eukaryota</taxon>
        <taxon>Metazoa</taxon>
        <taxon>Ecdysozoa</taxon>
        <taxon>Arthropoda</taxon>
        <taxon>Hexapoda</taxon>
        <taxon>Insecta</taxon>
        <taxon>Pterygota</taxon>
        <taxon>Neoptera</taxon>
        <taxon>Endopterygota</taxon>
        <taxon>Hymenoptera</taxon>
        <taxon>Apocrita</taxon>
        <taxon>Aculeata</taxon>
        <taxon>Vespoidea</taxon>
        <taxon>Vespidae</taxon>
        <taxon>Eumeninae</taxon>
        <taxon>Odynerus</taxon>
    </lineage>
</organism>
<dbReference type="EMBL" id="JAIFRP010000296">
    <property type="protein sequence ID" value="KAK2578431.1"/>
    <property type="molecule type" value="Genomic_DNA"/>
</dbReference>
<evidence type="ECO:0000256" key="1">
    <source>
        <dbReference type="SAM" id="MobiDB-lite"/>
    </source>
</evidence>
<protein>
    <recommendedName>
        <fullName evidence="4">CCHC-type domain-containing protein</fullName>
    </recommendedName>
</protein>